<sequence>MSHKFKTLPSNTTSQIPTSRASLPVLNGRRRLVNRPSHQATIDTEQQSNSPSPLFQVITTQSTLSPQIPITPPTPYLNKPTSDLQRSSSPANLLNTAKDTANCLNGVVACLDIRTEDGDDVSQNFEMALKSMGAKTRKTFADTVTHLIYKNGSAINVKKALHNKCKIVNLLWITNCKSQGKRLPEDKYLIDRPENLVLAGAKRRKSMEPGRVKALILDDSSSLEDKRSEDTTVSKRLKPPAAIRSRIPASQRRKTVSHWETSAIIPREATNSHHNLANKPDMSLELGDLNFDFSDTYDTTSSPTSELLQRRKTDNHIGTEQRSISRSMRRLSFKEDTPSKRQPPPPPPVSQKPQVNKEIKAGFYIGKSHNSPSPSSTSASPSSSSTTTVSALSSSLPSLSSSSPALIRRRRRSLSNRTALASPSALSTSTTTNASTNDPFSMIPDKSKSSPISSPFLKPQPPHNDTYDDDIVNENEPIPTIVMTSMNEQTKKKCAMIIKKLGGHRLASSVDETTTHVIVGCQRRTQSVILGLLYGTWLVTPDWLLDSGKSNEYLDESSYEAILYFPRARAARRRDPLLPSTISIYIRSTTLPLDLAQQLVKKAGGYVVDNMKEADIVISRTSIDSDIMTVTENWLLDSIEHWRYLATNKYHPPSS</sequence>
<dbReference type="AlphaFoldDB" id="A0A1X2IEF4"/>
<dbReference type="CDD" id="cd17736">
    <property type="entry name" value="BRCT_microcephalin_rpt2"/>
    <property type="match status" value="1"/>
</dbReference>
<feature type="compositionally biased region" description="Low complexity" evidence="1">
    <location>
        <begin position="415"/>
        <end position="455"/>
    </location>
</feature>
<feature type="region of interest" description="Disordered" evidence="1">
    <location>
        <begin position="223"/>
        <end position="264"/>
    </location>
</feature>
<dbReference type="CDD" id="cd17751">
    <property type="entry name" value="BRCT_microcephalin_rpt3"/>
    <property type="match status" value="1"/>
</dbReference>
<feature type="compositionally biased region" description="Polar residues" evidence="1">
    <location>
        <begin position="8"/>
        <end position="21"/>
    </location>
</feature>
<reference evidence="3 4" key="1">
    <citation type="submission" date="2016-07" db="EMBL/GenBank/DDBJ databases">
        <title>Pervasive Adenine N6-methylation of Active Genes in Fungi.</title>
        <authorList>
            <consortium name="DOE Joint Genome Institute"/>
            <person name="Mondo S.J."/>
            <person name="Dannebaum R.O."/>
            <person name="Kuo R.C."/>
            <person name="Labutti K."/>
            <person name="Haridas S."/>
            <person name="Kuo A."/>
            <person name="Salamov A."/>
            <person name="Ahrendt S.R."/>
            <person name="Lipzen A."/>
            <person name="Sullivan W."/>
            <person name="Andreopoulos W.B."/>
            <person name="Clum A."/>
            <person name="Lindquist E."/>
            <person name="Daum C."/>
            <person name="Ramamoorthy G.K."/>
            <person name="Gryganskyi A."/>
            <person name="Culley D."/>
            <person name="Magnuson J.K."/>
            <person name="James T.Y."/>
            <person name="O'Malley M.A."/>
            <person name="Stajich J.E."/>
            <person name="Spatafora J.W."/>
            <person name="Visel A."/>
            <person name="Grigoriev I.V."/>
        </authorList>
    </citation>
    <scope>NUCLEOTIDE SEQUENCE [LARGE SCALE GENOMIC DNA]</scope>
    <source>
        <strain evidence="3 4">NRRL 1336</strain>
    </source>
</reference>
<comment type="caution">
    <text evidence="3">The sequence shown here is derived from an EMBL/GenBank/DDBJ whole genome shotgun (WGS) entry which is preliminary data.</text>
</comment>
<gene>
    <name evidence="3" type="ORF">BCR42DRAFT_416340</name>
</gene>
<dbReference type="EMBL" id="MCGE01000013">
    <property type="protein sequence ID" value="ORZ15071.1"/>
    <property type="molecule type" value="Genomic_DNA"/>
</dbReference>
<dbReference type="Pfam" id="PF12738">
    <property type="entry name" value="PTCB-BRCT"/>
    <property type="match status" value="1"/>
</dbReference>
<protein>
    <recommendedName>
        <fullName evidence="2">BRCT domain-containing protein</fullName>
    </recommendedName>
</protein>
<dbReference type="Proteomes" id="UP000193560">
    <property type="component" value="Unassembled WGS sequence"/>
</dbReference>
<dbReference type="InterPro" id="IPR036420">
    <property type="entry name" value="BRCT_dom_sf"/>
</dbReference>
<keyword evidence="4" id="KW-1185">Reference proteome</keyword>
<dbReference type="Pfam" id="PF00533">
    <property type="entry name" value="BRCT"/>
    <property type="match status" value="1"/>
</dbReference>
<feature type="region of interest" description="Disordered" evidence="1">
    <location>
        <begin position="1"/>
        <end position="23"/>
    </location>
</feature>
<dbReference type="PROSITE" id="PS50172">
    <property type="entry name" value="BRCT"/>
    <property type="match status" value="3"/>
</dbReference>
<feature type="compositionally biased region" description="Basic and acidic residues" evidence="1">
    <location>
        <begin position="223"/>
        <end position="233"/>
    </location>
</feature>
<evidence type="ECO:0000313" key="3">
    <source>
        <dbReference type="EMBL" id="ORZ15071.1"/>
    </source>
</evidence>
<dbReference type="InterPro" id="IPR022047">
    <property type="entry name" value="Microcephalin-like"/>
</dbReference>
<organism evidence="3 4">
    <name type="scientific">Absidia repens</name>
    <dbReference type="NCBI Taxonomy" id="90262"/>
    <lineage>
        <taxon>Eukaryota</taxon>
        <taxon>Fungi</taxon>
        <taxon>Fungi incertae sedis</taxon>
        <taxon>Mucoromycota</taxon>
        <taxon>Mucoromycotina</taxon>
        <taxon>Mucoromycetes</taxon>
        <taxon>Mucorales</taxon>
        <taxon>Cunninghamellaceae</taxon>
        <taxon>Absidia</taxon>
    </lineage>
</organism>
<dbReference type="InterPro" id="IPR001357">
    <property type="entry name" value="BRCT_dom"/>
</dbReference>
<proteinExistence type="predicted"/>
<dbReference type="OrthoDB" id="2384350at2759"/>
<feature type="domain" description="BRCT" evidence="2">
    <location>
        <begin position="597"/>
        <end position="652"/>
    </location>
</feature>
<name>A0A1X2IEF4_9FUNG</name>
<evidence type="ECO:0000313" key="4">
    <source>
        <dbReference type="Proteomes" id="UP000193560"/>
    </source>
</evidence>
<accession>A0A1X2IEF4</accession>
<dbReference type="CDD" id="cd17716">
    <property type="entry name" value="BRCT_microcephalin_rpt1"/>
    <property type="match status" value="1"/>
</dbReference>
<feature type="domain" description="BRCT" evidence="2">
    <location>
        <begin position="99"/>
        <end position="190"/>
    </location>
</feature>
<feature type="compositionally biased region" description="Basic and acidic residues" evidence="1">
    <location>
        <begin position="308"/>
        <end position="319"/>
    </location>
</feature>
<dbReference type="STRING" id="90262.A0A1X2IEF4"/>
<evidence type="ECO:0000259" key="2">
    <source>
        <dbReference type="PROSITE" id="PS50172"/>
    </source>
</evidence>
<dbReference type="GO" id="GO:0000278">
    <property type="term" value="P:mitotic cell cycle"/>
    <property type="evidence" value="ECO:0007669"/>
    <property type="project" value="TreeGrafter"/>
</dbReference>
<dbReference type="SUPFAM" id="SSF52113">
    <property type="entry name" value="BRCT domain"/>
    <property type="match status" value="3"/>
</dbReference>
<evidence type="ECO:0000256" key="1">
    <source>
        <dbReference type="SAM" id="MobiDB-lite"/>
    </source>
</evidence>
<feature type="compositionally biased region" description="Pro residues" evidence="1">
    <location>
        <begin position="341"/>
        <end position="350"/>
    </location>
</feature>
<feature type="domain" description="BRCT" evidence="2">
    <location>
        <begin position="497"/>
        <end position="561"/>
    </location>
</feature>
<dbReference type="PANTHER" id="PTHR14625:SF3">
    <property type="entry name" value="MICROCEPHALIN"/>
    <property type="match status" value="1"/>
</dbReference>
<dbReference type="SMART" id="SM00292">
    <property type="entry name" value="BRCT"/>
    <property type="match status" value="3"/>
</dbReference>
<dbReference type="PANTHER" id="PTHR14625">
    <property type="entry name" value="MICROCEPHALIN"/>
    <property type="match status" value="1"/>
</dbReference>
<feature type="compositionally biased region" description="Low complexity" evidence="1">
    <location>
        <begin position="371"/>
        <end position="406"/>
    </location>
</feature>
<feature type="region of interest" description="Disordered" evidence="1">
    <location>
        <begin position="297"/>
        <end position="467"/>
    </location>
</feature>
<dbReference type="Gene3D" id="3.40.50.10190">
    <property type="entry name" value="BRCT domain"/>
    <property type="match status" value="3"/>
</dbReference>